<keyword evidence="4" id="KW-1185">Reference proteome</keyword>
<comment type="caution">
    <text evidence="3">The sequence shown here is derived from an EMBL/GenBank/DDBJ whole genome shotgun (WGS) entry which is preliminary data.</text>
</comment>
<evidence type="ECO:0000313" key="4">
    <source>
        <dbReference type="Proteomes" id="UP001283361"/>
    </source>
</evidence>
<reference evidence="3" key="1">
    <citation type="journal article" date="2023" name="G3 (Bethesda)">
        <title>A reference genome for the long-term kleptoplast-retaining sea slug Elysia crispata morphotype clarki.</title>
        <authorList>
            <person name="Eastman K.E."/>
            <person name="Pendleton A.L."/>
            <person name="Shaikh M.A."/>
            <person name="Suttiyut T."/>
            <person name="Ogas R."/>
            <person name="Tomko P."/>
            <person name="Gavelis G."/>
            <person name="Widhalm J.R."/>
            <person name="Wisecaver J.H."/>
        </authorList>
    </citation>
    <scope>NUCLEOTIDE SEQUENCE</scope>
    <source>
        <strain evidence="3">ECLA1</strain>
    </source>
</reference>
<feature type="compositionally biased region" description="Pro residues" evidence="1">
    <location>
        <begin position="99"/>
        <end position="110"/>
    </location>
</feature>
<protein>
    <recommendedName>
        <fullName evidence="5">PH domain-containing protein</fullName>
    </recommendedName>
</protein>
<proteinExistence type="predicted"/>
<evidence type="ECO:0000313" key="3">
    <source>
        <dbReference type="EMBL" id="KAK3789813.1"/>
    </source>
</evidence>
<feature type="signal peptide" evidence="2">
    <location>
        <begin position="1"/>
        <end position="17"/>
    </location>
</feature>
<dbReference type="EMBL" id="JAWDGP010001628">
    <property type="protein sequence ID" value="KAK3789813.1"/>
    <property type="molecule type" value="Genomic_DNA"/>
</dbReference>
<evidence type="ECO:0000256" key="2">
    <source>
        <dbReference type="SAM" id="SignalP"/>
    </source>
</evidence>
<organism evidence="3 4">
    <name type="scientific">Elysia crispata</name>
    <name type="common">lettuce slug</name>
    <dbReference type="NCBI Taxonomy" id="231223"/>
    <lineage>
        <taxon>Eukaryota</taxon>
        <taxon>Metazoa</taxon>
        <taxon>Spiralia</taxon>
        <taxon>Lophotrochozoa</taxon>
        <taxon>Mollusca</taxon>
        <taxon>Gastropoda</taxon>
        <taxon>Heterobranchia</taxon>
        <taxon>Euthyneura</taxon>
        <taxon>Panpulmonata</taxon>
        <taxon>Sacoglossa</taxon>
        <taxon>Placobranchoidea</taxon>
        <taxon>Plakobranchidae</taxon>
        <taxon>Elysia</taxon>
    </lineage>
</organism>
<dbReference type="Proteomes" id="UP001283361">
    <property type="component" value="Unassembled WGS sequence"/>
</dbReference>
<accession>A0AAE1ALF6</accession>
<feature type="chain" id="PRO_5042212594" description="PH domain-containing protein" evidence="2">
    <location>
        <begin position="18"/>
        <end position="110"/>
    </location>
</feature>
<dbReference type="AlphaFoldDB" id="A0AAE1ALF6"/>
<gene>
    <name evidence="3" type="ORF">RRG08_036106</name>
</gene>
<name>A0AAE1ALF6_9GAST</name>
<evidence type="ECO:0000256" key="1">
    <source>
        <dbReference type="SAM" id="MobiDB-lite"/>
    </source>
</evidence>
<feature type="region of interest" description="Disordered" evidence="1">
    <location>
        <begin position="80"/>
        <end position="110"/>
    </location>
</feature>
<sequence>MTQWLAALQCLVTKIDSLSITRASDVDENGSTNIRGFHGLYTGNTEGASPRLTEKDISNSGIGLCLSECVCVISVLKSGERRDPGPANTRFVHTAPGGNVPPPPVSVTVP</sequence>
<keyword evidence="2" id="KW-0732">Signal</keyword>
<evidence type="ECO:0008006" key="5">
    <source>
        <dbReference type="Google" id="ProtNLM"/>
    </source>
</evidence>